<dbReference type="EMBL" id="HBGL01009168">
    <property type="protein sequence ID" value="CAD9298726.1"/>
    <property type="molecule type" value="Transcribed_RNA"/>
</dbReference>
<reference evidence="1" key="1">
    <citation type="submission" date="2021-01" db="EMBL/GenBank/DDBJ databases">
        <authorList>
            <person name="Corre E."/>
            <person name="Pelletier E."/>
            <person name="Niang G."/>
            <person name="Scheremetjew M."/>
            <person name="Finn R."/>
            <person name="Kale V."/>
            <person name="Holt S."/>
            <person name="Cochrane G."/>
            <person name="Meng A."/>
            <person name="Brown T."/>
            <person name="Cohen L."/>
        </authorList>
    </citation>
    <scope>NUCLEOTIDE SEQUENCE</scope>
    <source>
        <strain evidence="1">ATCC 50979</strain>
    </source>
</reference>
<protein>
    <submittedName>
        <fullName evidence="1">Uncharacterized protein</fullName>
    </submittedName>
</protein>
<gene>
    <name evidence="1" type="ORF">SSP0437_LOCUS7100</name>
</gene>
<proteinExistence type="predicted"/>
<organism evidence="1">
    <name type="scientific">Sexangularia sp. CB-2014</name>
    <dbReference type="NCBI Taxonomy" id="1486929"/>
    <lineage>
        <taxon>Eukaryota</taxon>
        <taxon>Amoebozoa</taxon>
        <taxon>Tubulinea</taxon>
        <taxon>Elardia</taxon>
        <taxon>Arcellinida</taxon>
        <taxon>Arcellinida incertae sedis</taxon>
        <taxon>Sexangularia</taxon>
    </lineage>
</organism>
<dbReference type="AlphaFoldDB" id="A0A7S1VG05"/>
<evidence type="ECO:0000313" key="1">
    <source>
        <dbReference type="EMBL" id="CAD9298726.1"/>
    </source>
</evidence>
<sequence length="195" mass="21577">MTCDEPELSAMAMSRALAELTTFLPAAKEQRSDSRAAAGLTNETKFGVAEKRAFDNDPHIHTGQTPMSCGSLAPKLKRGAGCMDHSFRRSAEPWEVSDGCVFLFREVVTCDPSQWPVFLPTVLELMSLRSFAHYSNLHTTILRTLRHLWPAMPAAQRKTVLPVAQAAIDDENRLVSSEAKFLLEDAGEDTLDKVE</sequence>
<name>A0A7S1VG05_9EUKA</name>
<accession>A0A7S1VG05</accession>